<evidence type="ECO:0000313" key="2">
    <source>
        <dbReference type="Proteomes" id="UP001249851"/>
    </source>
</evidence>
<accession>A0AAD9V0V1</accession>
<dbReference type="Proteomes" id="UP001249851">
    <property type="component" value="Unassembled WGS sequence"/>
</dbReference>
<gene>
    <name evidence="1" type="ORF">P5673_020916</name>
</gene>
<dbReference type="EMBL" id="JARQWQ010000052">
    <property type="protein sequence ID" value="KAK2557056.1"/>
    <property type="molecule type" value="Genomic_DNA"/>
</dbReference>
<name>A0AAD9V0V1_ACRCE</name>
<organism evidence="1 2">
    <name type="scientific">Acropora cervicornis</name>
    <name type="common">Staghorn coral</name>
    <dbReference type="NCBI Taxonomy" id="6130"/>
    <lineage>
        <taxon>Eukaryota</taxon>
        <taxon>Metazoa</taxon>
        <taxon>Cnidaria</taxon>
        <taxon>Anthozoa</taxon>
        <taxon>Hexacorallia</taxon>
        <taxon>Scleractinia</taxon>
        <taxon>Astrocoeniina</taxon>
        <taxon>Acroporidae</taxon>
        <taxon>Acropora</taxon>
    </lineage>
</organism>
<keyword evidence="2" id="KW-1185">Reference proteome</keyword>
<protein>
    <submittedName>
        <fullName evidence="1">Uncharacterized protein</fullName>
    </submittedName>
</protein>
<evidence type="ECO:0000313" key="1">
    <source>
        <dbReference type="EMBL" id="KAK2557056.1"/>
    </source>
</evidence>
<dbReference type="AlphaFoldDB" id="A0AAD9V0V1"/>
<reference evidence="1" key="2">
    <citation type="journal article" date="2023" name="Science">
        <title>Genomic signatures of disease resistance in endangered staghorn corals.</title>
        <authorList>
            <person name="Vollmer S.V."/>
            <person name="Selwyn J.D."/>
            <person name="Despard B.A."/>
            <person name="Roesel C.L."/>
        </authorList>
    </citation>
    <scope>NUCLEOTIDE SEQUENCE</scope>
    <source>
        <strain evidence="1">K2</strain>
    </source>
</reference>
<reference evidence="1" key="1">
    <citation type="journal article" date="2023" name="G3 (Bethesda)">
        <title>Whole genome assembly and annotation of the endangered Caribbean coral Acropora cervicornis.</title>
        <authorList>
            <person name="Selwyn J.D."/>
            <person name="Vollmer S.V."/>
        </authorList>
    </citation>
    <scope>NUCLEOTIDE SEQUENCE</scope>
    <source>
        <strain evidence="1">K2</strain>
    </source>
</reference>
<comment type="caution">
    <text evidence="1">The sequence shown here is derived from an EMBL/GenBank/DDBJ whole genome shotgun (WGS) entry which is preliminary data.</text>
</comment>
<proteinExistence type="predicted"/>
<sequence length="115" mass="12946">MPLIKLTAFHTVEGLFVIKPLVDRLLRRRLLFLGCQNSGRSNRGFPCSGNQSQFKNARSFFLVNIGIFVTLSSETAKEGLVNDIDSAKILQRDSHVTHSQFDERHAGEFLDLNVV</sequence>